<dbReference type="VEuPathDB" id="VectorBase:ISCP_021496"/>
<name>B7Q898_IXOSC</name>
<accession>B7Q898</accession>
<dbReference type="EMBL" id="ABJB010410184">
    <property type="status" value="NOT_ANNOTATED_CDS"/>
    <property type="molecule type" value="Genomic_DNA"/>
</dbReference>
<dbReference type="InterPro" id="IPR036423">
    <property type="entry name" value="SOD-like_Cu/Zn_dom_sf"/>
</dbReference>
<dbReference type="HOGENOM" id="CLU_1951162_0_0_1"/>
<dbReference type="GO" id="GO:0004784">
    <property type="term" value="F:superoxide dismutase activity"/>
    <property type="evidence" value="ECO:0007669"/>
    <property type="project" value="UniProtKB-EC"/>
</dbReference>
<sequence length="129" mass="14135">MLVPSLLLLALTAVTCQTHDAKPIYRGVAVLNGGPVRGRVEFIKENPYVQVQVLGNVTGLSPGHHGFHVHRFGDLSAGCPSAGPHFNPGNTVHGAPEDDYRPVFLRHFHNLLHADWFAVQEEHQSLVSF</sequence>
<evidence type="ECO:0000313" key="3">
    <source>
        <dbReference type="EMBL" id="EEC15070.1"/>
    </source>
</evidence>
<organism>
    <name type="scientific">Ixodes scapularis</name>
    <name type="common">Black-legged tick</name>
    <name type="synonym">Deer tick</name>
    <dbReference type="NCBI Taxonomy" id="6945"/>
    <lineage>
        <taxon>Eukaryota</taxon>
        <taxon>Metazoa</taxon>
        <taxon>Ecdysozoa</taxon>
        <taxon>Arthropoda</taxon>
        <taxon>Chelicerata</taxon>
        <taxon>Arachnida</taxon>
        <taxon>Acari</taxon>
        <taxon>Parasitiformes</taxon>
        <taxon>Ixodida</taxon>
        <taxon>Ixodoidea</taxon>
        <taxon>Ixodidae</taxon>
        <taxon>Ixodinae</taxon>
        <taxon>Ixodes</taxon>
    </lineage>
</organism>
<dbReference type="GO" id="GO:0005507">
    <property type="term" value="F:copper ion binding"/>
    <property type="evidence" value="ECO:0007669"/>
    <property type="project" value="InterPro"/>
</dbReference>
<dbReference type="EMBL" id="ABJB011138950">
    <property type="status" value="NOT_ANNOTATED_CDS"/>
    <property type="molecule type" value="Genomic_DNA"/>
</dbReference>
<dbReference type="PANTHER" id="PTHR10003">
    <property type="entry name" value="SUPEROXIDE DISMUTASE CU-ZN -RELATED"/>
    <property type="match status" value="1"/>
</dbReference>
<dbReference type="AlphaFoldDB" id="B7Q898"/>
<dbReference type="PROSITE" id="PS00087">
    <property type="entry name" value="SOD_CU_ZN_1"/>
    <property type="match status" value="1"/>
</dbReference>
<dbReference type="EMBL" id="DS882358">
    <property type="protein sequence ID" value="EEC15070.1"/>
    <property type="molecule type" value="Genomic_DNA"/>
</dbReference>
<dbReference type="Gene3D" id="2.60.40.200">
    <property type="entry name" value="Superoxide dismutase, copper/zinc binding domain"/>
    <property type="match status" value="1"/>
</dbReference>
<dbReference type="InterPro" id="IPR018152">
    <property type="entry name" value="SOD_Cu/Zn_BS"/>
</dbReference>
<keyword evidence="5" id="KW-1185">Reference proteome</keyword>
<protein>
    <submittedName>
        <fullName evidence="3 4">Cu2+/Zn2+ superoxide dismutase SOD1, putative</fullName>
        <ecNumber evidence="3">1.15.1.1</ecNumber>
    </submittedName>
</protein>
<feature type="signal peptide" evidence="1">
    <location>
        <begin position="1"/>
        <end position="16"/>
    </location>
</feature>
<dbReference type="OrthoDB" id="2015551at2759"/>
<keyword evidence="1" id="KW-0732">Signal</keyword>
<dbReference type="InterPro" id="IPR001424">
    <property type="entry name" value="SOD_Cu_Zn_dom"/>
</dbReference>
<dbReference type="VEuPathDB" id="VectorBase:ISCW011852"/>
<dbReference type="InParanoid" id="B7Q898"/>
<gene>
    <name evidence="3" type="ORF">IscW_ISCW011852</name>
</gene>
<dbReference type="VEuPathDB" id="VectorBase:ISCI011852"/>
<dbReference type="Pfam" id="PF00080">
    <property type="entry name" value="Sod_Cu"/>
    <property type="match status" value="1"/>
</dbReference>
<dbReference type="SUPFAM" id="SSF49329">
    <property type="entry name" value="Cu,Zn superoxide dismutase-like"/>
    <property type="match status" value="1"/>
</dbReference>
<evidence type="ECO:0000313" key="5">
    <source>
        <dbReference type="Proteomes" id="UP000001555"/>
    </source>
</evidence>
<feature type="chain" id="PRO_5010826745" evidence="1">
    <location>
        <begin position="17"/>
        <end position="129"/>
    </location>
</feature>
<feature type="domain" description="Superoxide dismutase copper/zinc binding" evidence="2">
    <location>
        <begin position="36"/>
        <end position="101"/>
    </location>
</feature>
<dbReference type="STRING" id="6945.B7Q898"/>
<dbReference type="InterPro" id="IPR024134">
    <property type="entry name" value="SOD_Cu/Zn_/chaperone"/>
</dbReference>
<evidence type="ECO:0000256" key="1">
    <source>
        <dbReference type="SAM" id="SignalP"/>
    </source>
</evidence>
<dbReference type="EMBL" id="ABJB011063833">
    <property type="status" value="NOT_ANNOTATED_CDS"/>
    <property type="molecule type" value="Genomic_DNA"/>
</dbReference>
<reference evidence="3 5" key="1">
    <citation type="submission" date="2008-03" db="EMBL/GenBank/DDBJ databases">
        <title>Annotation of Ixodes scapularis.</title>
        <authorList>
            <consortium name="Ixodes scapularis Genome Project Consortium"/>
            <person name="Caler E."/>
            <person name="Hannick L.I."/>
            <person name="Bidwell S."/>
            <person name="Joardar V."/>
            <person name="Thiagarajan M."/>
            <person name="Amedeo P."/>
            <person name="Galinsky K.J."/>
            <person name="Schobel S."/>
            <person name="Inman J."/>
            <person name="Hostetler J."/>
            <person name="Miller J."/>
            <person name="Hammond M."/>
            <person name="Megy K."/>
            <person name="Lawson D."/>
            <person name="Kodira C."/>
            <person name="Sutton G."/>
            <person name="Meyer J."/>
            <person name="Hill C.A."/>
            <person name="Birren B."/>
            <person name="Nene V."/>
            <person name="Collins F."/>
            <person name="Alarcon-Chaidez F."/>
            <person name="Wikel S."/>
            <person name="Strausberg R."/>
        </authorList>
    </citation>
    <scope>NUCLEOTIDE SEQUENCE [LARGE SCALE GENOMIC DNA]</scope>
    <source>
        <strain evidence="5">Wikel</strain>
        <strain evidence="3">Wikel colony</strain>
    </source>
</reference>
<dbReference type="Proteomes" id="UP000001555">
    <property type="component" value="Unassembled WGS sequence"/>
</dbReference>
<proteinExistence type="predicted"/>
<evidence type="ECO:0000313" key="4">
    <source>
        <dbReference type="EnsemblMetazoa" id="ISCW011852-PA"/>
    </source>
</evidence>
<dbReference type="EC" id="1.15.1.1" evidence="3"/>
<dbReference type="EnsemblMetazoa" id="ISCW011852-RA">
    <property type="protein sequence ID" value="ISCW011852-PA"/>
    <property type="gene ID" value="ISCW011852"/>
</dbReference>
<evidence type="ECO:0000259" key="2">
    <source>
        <dbReference type="Pfam" id="PF00080"/>
    </source>
</evidence>
<reference evidence="4" key="2">
    <citation type="submission" date="2020-05" db="UniProtKB">
        <authorList>
            <consortium name="EnsemblMetazoa"/>
        </authorList>
    </citation>
    <scope>IDENTIFICATION</scope>
    <source>
        <strain evidence="4">wikel</strain>
    </source>
</reference>
<keyword evidence="3" id="KW-0560">Oxidoreductase</keyword>
<dbReference type="PaxDb" id="6945-B7Q898"/>